<dbReference type="PANTHER" id="PTHR46599">
    <property type="entry name" value="PIGGYBAC TRANSPOSABLE ELEMENT-DERIVED PROTEIN 4"/>
    <property type="match status" value="1"/>
</dbReference>
<dbReference type="EMBL" id="GL450142">
    <property type="protein sequence ID" value="EFN81495.1"/>
    <property type="molecule type" value="Genomic_DNA"/>
</dbReference>
<feature type="non-terminal residue" evidence="2">
    <location>
        <position position="165"/>
    </location>
</feature>
<feature type="non-terminal residue" evidence="2">
    <location>
        <position position="1"/>
    </location>
</feature>
<reference evidence="2 3" key="1">
    <citation type="journal article" date="2010" name="Science">
        <title>Genomic comparison of the ants Camponotus floridanus and Harpegnathos saltator.</title>
        <authorList>
            <person name="Bonasio R."/>
            <person name="Zhang G."/>
            <person name="Ye C."/>
            <person name="Mutti N.S."/>
            <person name="Fang X."/>
            <person name="Qin N."/>
            <person name="Donahue G."/>
            <person name="Yang P."/>
            <person name="Li Q."/>
            <person name="Li C."/>
            <person name="Zhang P."/>
            <person name="Huang Z."/>
            <person name="Berger S.L."/>
            <person name="Reinberg D."/>
            <person name="Wang J."/>
            <person name="Liebig J."/>
        </authorList>
    </citation>
    <scope>NUCLEOTIDE SEQUENCE [LARGE SCALE GENOMIC DNA]</scope>
    <source>
        <strain evidence="2 3">R22 G/1</strain>
    </source>
</reference>
<dbReference type="InterPro" id="IPR029526">
    <property type="entry name" value="PGBD"/>
</dbReference>
<sequence length="165" mass="19182">DISDDEMYTFHALLIIMGIIKKPTISMHWSRESIIETPIFSKSMSLVRFENILSMLHFTSDETDSADKIAKIRPITEHYLECFQSIYRPGSNISINESLMQWQGHLNFKQFNRNKRIRFVIKLYEVCDSKNGHVYNSKIYIGKDTNTQEKQSPLGVSGKVVLDLF</sequence>
<proteinExistence type="predicted"/>
<gene>
    <name evidence="2" type="ORF">EAI_02069</name>
</gene>
<protein>
    <submittedName>
        <fullName evidence="2">PiggyBac transposable element-derived protein 4</fullName>
    </submittedName>
</protein>
<dbReference type="AlphaFoldDB" id="E2BS35"/>
<name>E2BS35_HARSA</name>
<dbReference type="Proteomes" id="UP000008237">
    <property type="component" value="Unassembled WGS sequence"/>
</dbReference>
<dbReference type="InParanoid" id="E2BS35"/>
<dbReference type="PANTHER" id="PTHR46599:SF3">
    <property type="entry name" value="PIGGYBAC TRANSPOSABLE ELEMENT-DERIVED PROTEIN 4"/>
    <property type="match status" value="1"/>
</dbReference>
<dbReference type="OMA" id="TEHYLEC"/>
<organism evidence="3">
    <name type="scientific">Harpegnathos saltator</name>
    <name type="common">Jerdon's jumping ant</name>
    <dbReference type="NCBI Taxonomy" id="610380"/>
    <lineage>
        <taxon>Eukaryota</taxon>
        <taxon>Metazoa</taxon>
        <taxon>Ecdysozoa</taxon>
        <taxon>Arthropoda</taxon>
        <taxon>Hexapoda</taxon>
        <taxon>Insecta</taxon>
        <taxon>Pterygota</taxon>
        <taxon>Neoptera</taxon>
        <taxon>Endopterygota</taxon>
        <taxon>Hymenoptera</taxon>
        <taxon>Apocrita</taxon>
        <taxon>Aculeata</taxon>
        <taxon>Formicoidea</taxon>
        <taxon>Formicidae</taxon>
        <taxon>Ponerinae</taxon>
        <taxon>Ponerini</taxon>
        <taxon>Harpegnathos</taxon>
    </lineage>
</organism>
<accession>E2BS35</accession>
<evidence type="ECO:0000259" key="1">
    <source>
        <dbReference type="Pfam" id="PF13843"/>
    </source>
</evidence>
<keyword evidence="3" id="KW-1185">Reference proteome</keyword>
<evidence type="ECO:0000313" key="2">
    <source>
        <dbReference type="EMBL" id="EFN81495.1"/>
    </source>
</evidence>
<evidence type="ECO:0000313" key="3">
    <source>
        <dbReference type="Proteomes" id="UP000008237"/>
    </source>
</evidence>
<dbReference type="STRING" id="610380.E2BS35"/>
<feature type="domain" description="PiggyBac transposable element-derived protein" evidence="1">
    <location>
        <begin position="2"/>
        <end position="164"/>
    </location>
</feature>
<dbReference type="Pfam" id="PF13843">
    <property type="entry name" value="DDE_Tnp_1_7"/>
    <property type="match status" value="1"/>
</dbReference>